<dbReference type="PANTHER" id="PTHR47784:SF4">
    <property type="entry name" value="ZN(II)2CYS6 TRANSCRIPTION FACTOR (EUROFUNG)"/>
    <property type="match status" value="1"/>
</dbReference>
<feature type="domain" description="Zn(2)-C6 fungal-type" evidence="3">
    <location>
        <begin position="11"/>
        <end position="41"/>
    </location>
</feature>
<dbReference type="EMBL" id="JAGPXD010000001">
    <property type="protein sequence ID" value="KAH7376779.1"/>
    <property type="molecule type" value="Genomic_DNA"/>
</dbReference>
<dbReference type="InterPro" id="IPR036864">
    <property type="entry name" value="Zn2-C6_fun-type_DNA-bd_sf"/>
</dbReference>
<dbReference type="GO" id="GO:0001228">
    <property type="term" value="F:DNA-binding transcription activator activity, RNA polymerase II-specific"/>
    <property type="evidence" value="ECO:0007669"/>
    <property type="project" value="TreeGrafter"/>
</dbReference>
<dbReference type="PROSITE" id="PS50048">
    <property type="entry name" value="ZN2_CY6_FUNGAL_2"/>
    <property type="match status" value="1"/>
</dbReference>
<feature type="region of interest" description="Disordered" evidence="2">
    <location>
        <begin position="44"/>
        <end position="68"/>
    </location>
</feature>
<proteinExistence type="predicted"/>
<reference evidence="4" key="1">
    <citation type="journal article" date="2021" name="Nat. Commun.">
        <title>Genetic determinants of endophytism in the Arabidopsis root mycobiome.</title>
        <authorList>
            <person name="Mesny F."/>
            <person name="Miyauchi S."/>
            <person name="Thiergart T."/>
            <person name="Pickel B."/>
            <person name="Atanasova L."/>
            <person name="Karlsson M."/>
            <person name="Huettel B."/>
            <person name="Barry K.W."/>
            <person name="Haridas S."/>
            <person name="Chen C."/>
            <person name="Bauer D."/>
            <person name="Andreopoulos W."/>
            <person name="Pangilinan J."/>
            <person name="LaButti K."/>
            <person name="Riley R."/>
            <person name="Lipzen A."/>
            <person name="Clum A."/>
            <person name="Drula E."/>
            <person name="Henrissat B."/>
            <person name="Kohler A."/>
            <person name="Grigoriev I.V."/>
            <person name="Martin F.M."/>
            <person name="Hacquard S."/>
        </authorList>
    </citation>
    <scope>NUCLEOTIDE SEQUENCE</scope>
    <source>
        <strain evidence="4">MPI-CAGE-AT-0016</strain>
    </source>
</reference>
<keyword evidence="1" id="KW-0539">Nucleus</keyword>
<dbReference type="InterPro" id="IPR001138">
    <property type="entry name" value="Zn2Cys6_DnaBD"/>
</dbReference>
<dbReference type="Proteomes" id="UP000813385">
    <property type="component" value="Unassembled WGS sequence"/>
</dbReference>
<dbReference type="PANTHER" id="PTHR47784">
    <property type="entry name" value="STEROL UPTAKE CONTROL PROTEIN 2"/>
    <property type="match status" value="1"/>
</dbReference>
<comment type="caution">
    <text evidence="4">The sequence shown here is derived from an EMBL/GenBank/DDBJ whole genome shotgun (WGS) entry which is preliminary data.</text>
</comment>
<name>A0A8K0TQR9_9PEZI</name>
<feature type="compositionally biased region" description="Basic and acidic residues" evidence="2">
    <location>
        <begin position="413"/>
        <end position="432"/>
    </location>
</feature>
<dbReference type="SUPFAM" id="SSF57701">
    <property type="entry name" value="Zn2/Cys6 DNA-binding domain"/>
    <property type="match status" value="1"/>
</dbReference>
<dbReference type="AlphaFoldDB" id="A0A8K0TQR9"/>
<dbReference type="PROSITE" id="PS00463">
    <property type="entry name" value="ZN2_CY6_FUNGAL_1"/>
    <property type="match status" value="1"/>
</dbReference>
<dbReference type="Gene3D" id="4.10.240.10">
    <property type="entry name" value="Zn(2)-C6 fungal-type DNA-binding domain"/>
    <property type="match status" value="1"/>
</dbReference>
<sequence>MPRQHKKSRLGCSICKQRKVKCDETKPACNRCVTSDRHCSYLGSPPALPGPTPAKTPISRLSSSRPSPASISDPFSSLALSPGGLWDDAATAADYSLIHMELLVGFRERLKVQTPGFYHEAEQLLSLVHSEAFRCGYLMDALLGLAAAHKSTMLDATEKGPYLTEATRLQTRAIQRFEKEHRDGTTDTDDGRAAAFLFSSVLSQHVIFDVFSLPGGLSDILDRFVHCIHLHQGIRHTASLSQGKIDHHSRDRWPLTGDGPRGPECDGLLKLVRDQGIDETTTNIYLTAVDILQWLFDESKGPASRRMSGVHEWPVRISLEYVDLLRQRRPEALAIMAYYAVILHRAQEYWAVAGSGRPLVLSISSYLGEYWADWLRWPLQAVDIDPCQMLMNEPKRASLNTSIQTSSKGCSGRLDRPQSPKDRNERSGEPDRLGPPWTWPIISTLGSCQLAVGNSTCRSAAPETETANAPCINNVNFILESLQAGIHQNPAARGVPHPWDTAAPDPSLWSAERFRFIHQASPWLSVVNVARCGRRNGTHAGNLQEMDAGAAGSVAVAVAVMTR</sequence>
<dbReference type="GO" id="GO:0008270">
    <property type="term" value="F:zinc ion binding"/>
    <property type="evidence" value="ECO:0007669"/>
    <property type="project" value="InterPro"/>
</dbReference>
<evidence type="ECO:0000313" key="4">
    <source>
        <dbReference type="EMBL" id="KAH7376779.1"/>
    </source>
</evidence>
<accession>A0A8K0TQR9</accession>
<organism evidence="4 5">
    <name type="scientific">Plectosphaerella cucumerina</name>
    <dbReference type="NCBI Taxonomy" id="40658"/>
    <lineage>
        <taxon>Eukaryota</taxon>
        <taxon>Fungi</taxon>
        <taxon>Dikarya</taxon>
        <taxon>Ascomycota</taxon>
        <taxon>Pezizomycotina</taxon>
        <taxon>Sordariomycetes</taxon>
        <taxon>Hypocreomycetidae</taxon>
        <taxon>Glomerellales</taxon>
        <taxon>Plectosphaerellaceae</taxon>
        <taxon>Plectosphaerella</taxon>
    </lineage>
</organism>
<protein>
    <recommendedName>
        <fullName evidence="3">Zn(2)-C6 fungal-type domain-containing protein</fullName>
    </recommendedName>
</protein>
<dbReference type="SMART" id="SM00066">
    <property type="entry name" value="GAL4"/>
    <property type="match status" value="1"/>
</dbReference>
<dbReference type="OrthoDB" id="4937900at2759"/>
<feature type="compositionally biased region" description="Low complexity" evidence="2">
    <location>
        <begin position="57"/>
        <end position="68"/>
    </location>
</feature>
<evidence type="ECO:0000313" key="5">
    <source>
        <dbReference type="Proteomes" id="UP000813385"/>
    </source>
</evidence>
<dbReference type="Pfam" id="PF00172">
    <property type="entry name" value="Zn_clus"/>
    <property type="match status" value="1"/>
</dbReference>
<evidence type="ECO:0000256" key="2">
    <source>
        <dbReference type="SAM" id="MobiDB-lite"/>
    </source>
</evidence>
<evidence type="ECO:0000259" key="3">
    <source>
        <dbReference type="PROSITE" id="PS50048"/>
    </source>
</evidence>
<gene>
    <name evidence="4" type="ORF">B0T11DRAFT_315005</name>
</gene>
<dbReference type="InterPro" id="IPR053157">
    <property type="entry name" value="Sterol_Uptake_Regulator"/>
</dbReference>
<dbReference type="CDD" id="cd00067">
    <property type="entry name" value="GAL4"/>
    <property type="match status" value="1"/>
</dbReference>
<keyword evidence="5" id="KW-1185">Reference proteome</keyword>
<evidence type="ECO:0000256" key="1">
    <source>
        <dbReference type="ARBA" id="ARBA00023242"/>
    </source>
</evidence>
<feature type="region of interest" description="Disordered" evidence="2">
    <location>
        <begin position="401"/>
        <end position="437"/>
    </location>
</feature>